<dbReference type="Proteomes" id="UP001432027">
    <property type="component" value="Unassembled WGS sequence"/>
</dbReference>
<dbReference type="InterPro" id="IPR002213">
    <property type="entry name" value="UDP_glucos_trans"/>
</dbReference>
<dbReference type="InterPro" id="IPR050271">
    <property type="entry name" value="UDP-glycosyltransferase"/>
</dbReference>
<evidence type="ECO:0000256" key="7">
    <source>
        <dbReference type="SAM" id="Phobius"/>
    </source>
</evidence>
<name>A0AAV5T2G7_9BILA</name>
<dbReference type="AlphaFoldDB" id="A0AAV5T2G7"/>
<evidence type="ECO:0000256" key="2">
    <source>
        <dbReference type="ARBA" id="ARBA00012544"/>
    </source>
</evidence>
<feature type="transmembrane region" description="Helical" evidence="7">
    <location>
        <begin position="150"/>
        <end position="174"/>
    </location>
</feature>
<dbReference type="PANTHER" id="PTHR48043:SF23">
    <property type="entry name" value="UDP-GLUCURONOSYLTRANSFERASE"/>
    <property type="match status" value="1"/>
</dbReference>
<dbReference type="GO" id="GO:0015020">
    <property type="term" value="F:glucuronosyltransferase activity"/>
    <property type="evidence" value="ECO:0007669"/>
    <property type="project" value="UniProtKB-EC"/>
</dbReference>
<dbReference type="Gene3D" id="3.40.50.2000">
    <property type="entry name" value="Glycogen Phosphorylase B"/>
    <property type="match status" value="1"/>
</dbReference>
<keyword evidence="3" id="KW-0328">Glycosyltransferase</keyword>
<keyword evidence="4" id="KW-0808">Transferase</keyword>
<dbReference type="CDD" id="cd03784">
    <property type="entry name" value="GT1_Gtf-like"/>
    <property type="match status" value="1"/>
</dbReference>
<dbReference type="Pfam" id="PF00201">
    <property type="entry name" value="UDPGT"/>
    <property type="match status" value="1"/>
</dbReference>
<dbReference type="EMBL" id="BTSX01000003">
    <property type="protein sequence ID" value="GMS88742.1"/>
    <property type="molecule type" value="Genomic_DNA"/>
</dbReference>
<keyword evidence="5" id="KW-0732">Signal</keyword>
<keyword evidence="7" id="KW-0472">Membrane</keyword>
<comment type="caution">
    <text evidence="8">The sequence shown here is derived from an EMBL/GenBank/DDBJ whole genome shotgun (WGS) entry which is preliminary data.</text>
</comment>
<comment type="catalytic activity">
    <reaction evidence="6">
        <text>glucuronate acceptor + UDP-alpha-D-glucuronate = acceptor beta-D-glucuronoside + UDP + H(+)</text>
        <dbReference type="Rhea" id="RHEA:21032"/>
        <dbReference type="ChEBI" id="CHEBI:15378"/>
        <dbReference type="ChEBI" id="CHEBI:58052"/>
        <dbReference type="ChEBI" id="CHEBI:58223"/>
        <dbReference type="ChEBI" id="CHEBI:132367"/>
        <dbReference type="ChEBI" id="CHEBI:132368"/>
        <dbReference type="EC" id="2.4.1.17"/>
    </reaction>
</comment>
<dbReference type="SUPFAM" id="SSF53756">
    <property type="entry name" value="UDP-Glycosyltransferase/glycogen phosphorylase"/>
    <property type="match status" value="1"/>
</dbReference>
<organism evidence="8 9">
    <name type="scientific">Pristionchus entomophagus</name>
    <dbReference type="NCBI Taxonomy" id="358040"/>
    <lineage>
        <taxon>Eukaryota</taxon>
        <taxon>Metazoa</taxon>
        <taxon>Ecdysozoa</taxon>
        <taxon>Nematoda</taxon>
        <taxon>Chromadorea</taxon>
        <taxon>Rhabditida</taxon>
        <taxon>Rhabditina</taxon>
        <taxon>Diplogasteromorpha</taxon>
        <taxon>Diplogasteroidea</taxon>
        <taxon>Neodiplogasteridae</taxon>
        <taxon>Pristionchus</taxon>
    </lineage>
</organism>
<dbReference type="PANTHER" id="PTHR48043">
    <property type="entry name" value="EG:EG0003.4 PROTEIN-RELATED"/>
    <property type="match status" value="1"/>
</dbReference>
<evidence type="ECO:0000313" key="9">
    <source>
        <dbReference type="Proteomes" id="UP001432027"/>
    </source>
</evidence>
<evidence type="ECO:0000256" key="4">
    <source>
        <dbReference type="ARBA" id="ARBA00022679"/>
    </source>
</evidence>
<evidence type="ECO:0000256" key="5">
    <source>
        <dbReference type="ARBA" id="ARBA00022729"/>
    </source>
</evidence>
<reference evidence="8" key="1">
    <citation type="submission" date="2023-10" db="EMBL/GenBank/DDBJ databases">
        <title>Genome assembly of Pristionchus species.</title>
        <authorList>
            <person name="Yoshida K."/>
            <person name="Sommer R.J."/>
        </authorList>
    </citation>
    <scope>NUCLEOTIDE SEQUENCE</scope>
    <source>
        <strain evidence="8">RS0144</strain>
    </source>
</reference>
<comment type="similarity">
    <text evidence="1">Belongs to the UDP-glycosyltransferase family.</text>
</comment>
<evidence type="ECO:0000256" key="1">
    <source>
        <dbReference type="ARBA" id="ARBA00009995"/>
    </source>
</evidence>
<evidence type="ECO:0000256" key="3">
    <source>
        <dbReference type="ARBA" id="ARBA00022676"/>
    </source>
</evidence>
<keyword evidence="9" id="KW-1185">Reference proteome</keyword>
<evidence type="ECO:0000256" key="6">
    <source>
        <dbReference type="ARBA" id="ARBA00047475"/>
    </source>
</evidence>
<proteinExistence type="inferred from homology"/>
<dbReference type="EC" id="2.4.1.17" evidence="2"/>
<evidence type="ECO:0000313" key="8">
    <source>
        <dbReference type="EMBL" id="GMS88742.1"/>
    </source>
</evidence>
<accession>A0AAV5T2G7</accession>
<protein>
    <recommendedName>
        <fullName evidence="2">glucuronosyltransferase</fullName>
        <ecNumber evidence="2">2.4.1.17</ecNumber>
    </recommendedName>
</protein>
<feature type="non-terminal residue" evidence="8">
    <location>
        <position position="1"/>
    </location>
</feature>
<keyword evidence="7" id="KW-1133">Transmembrane helix</keyword>
<sequence length="192" mass="21796">PEHNASLGIPNLIESTWVPQHNMLHDSRLSAFVTHCGQGSTTEANYAGVPLIVVPVIFDQVRNAFQVKRNGIGLNLDKSALGRPKIFKETVLEILENPKYKNQAMKIASMLNDKPFSAREIFVKNMEFLAKHGPLRQLDHQGRHLNVFQYYLIDVIGAVLFMFVISLSIIFCIISKLLRLLRIPFSAKRKEE</sequence>
<gene>
    <name evidence="8" type="ORF">PENTCL1PPCAC_10917</name>
</gene>
<keyword evidence="7" id="KW-0812">Transmembrane</keyword>